<evidence type="ECO:0000313" key="2">
    <source>
        <dbReference type="EMBL" id="MBB4928431.1"/>
    </source>
</evidence>
<gene>
    <name evidence="2" type="ORF">FHR34_007528</name>
</gene>
<dbReference type="InterPro" id="IPR037401">
    <property type="entry name" value="SnoaL-like"/>
</dbReference>
<dbReference type="SUPFAM" id="SSF54427">
    <property type="entry name" value="NTF2-like"/>
    <property type="match status" value="1"/>
</dbReference>
<dbReference type="AlphaFoldDB" id="A0A7W7RAJ5"/>
<keyword evidence="3" id="KW-1185">Reference proteome</keyword>
<comment type="caution">
    <text evidence="2">The sequence shown here is derived from an EMBL/GenBank/DDBJ whole genome shotgun (WGS) entry which is preliminary data.</text>
</comment>
<dbReference type="Gene3D" id="3.10.450.50">
    <property type="match status" value="1"/>
</dbReference>
<dbReference type="RefSeq" id="WP_184945815.1">
    <property type="nucleotide sequence ID" value="NZ_JACHJV010000003.1"/>
</dbReference>
<dbReference type="GO" id="GO:0016853">
    <property type="term" value="F:isomerase activity"/>
    <property type="evidence" value="ECO:0007669"/>
    <property type="project" value="UniProtKB-KW"/>
</dbReference>
<name>A0A7W7RAJ5_KITKI</name>
<accession>A0A7W7RAJ5</accession>
<dbReference type="Proteomes" id="UP000540506">
    <property type="component" value="Unassembled WGS sequence"/>
</dbReference>
<evidence type="ECO:0000259" key="1">
    <source>
        <dbReference type="Pfam" id="PF12680"/>
    </source>
</evidence>
<evidence type="ECO:0000313" key="3">
    <source>
        <dbReference type="Proteomes" id="UP000540506"/>
    </source>
</evidence>
<organism evidence="2 3">
    <name type="scientific">Kitasatospora kifunensis</name>
    <name type="common">Streptomyces kifunensis</name>
    <dbReference type="NCBI Taxonomy" id="58351"/>
    <lineage>
        <taxon>Bacteria</taxon>
        <taxon>Bacillati</taxon>
        <taxon>Actinomycetota</taxon>
        <taxon>Actinomycetes</taxon>
        <taxon>Kitasatosporales</taxon>
        <taxon>Streptomycetaceae</taxon>
        <taxon>Kitasatospora</taxon>
    </lineage>
</organism>
<reference evidence="2 3" key="1">
    <citation type="submission" date="2020-08" db="EMBL/GenBank/DDBJ databases">
        <title>Sequencing the genomes of 1000 actinobacteria strains.</title>
        <authorList>
            <person name="Klenk H.-P."/>
        </authorList>
    </citation>
    <scope>NUCLEOTIDE SEQUENCE [LARGE SCALE GENOMIC DNA]</scope>
    <source>
        <strain evidence="2 3">DSM 41654</strain>
    </source>
</reference>
<protein>
    <submittedName>
        <fullName evidence="2">Ketosteroid isomerase-like protein</fullName>
    </submittedName>
</protein>
<proteinExistence type="predicted"/>
<dbReference type="InterPro" id="IPR032710">
    <property type="entry name" value="NTF2-like_dom_sf"/>
</dbReference>
<dbReference type="EMBL" id="JACHJV010000003">
    <property type="protein sequence ID" value="MBB4928431.1"/>
    <property type="molecule type" value="Genomic_DNA"/>
</dbReference>
<keyword evidence="2" id="KW-0413">Isomerase</keyword>
<dbReference type="Pfam" id="PF12680">
    <property type="entry name" value="SnoaL_2"/>
    <property type="match status" value="1"/>
</dbReference>
<feature type="domain" description="SnoaL-like" evidence="1">
    <location>
        <begin position="20"/>
        <end position="120"/>
    </location>
</feature>
<sequence>MHSINFNEGTTMSASVIQFFYEAMKSQDPAALATSLADDVVIAEPSALPYGGTTTSRDEFFQKVPGWLNQFSTWQFVEGEIFGDGDRLAGLWSAVFTAHASGETFRYQQFERYEVRGRAISKVDVYQSDTQGLIDFFKKNGPAW</sequence>